<name>A0ABS4X1H9_9MICO</name>
<dbReference type="SUPFAM" id="SSF81301">
    <property type="entry name" value="Nucleotidyltransferase"/>
    <property type="match status" value="1"/>
</dbReference>
<dbReference type="EMBL" id="JAGIOD010000001">
    <property type="protein sequence ID" value="MBP2382305.1"/>
    <property type="molecule type" value="Genomic_DNA"/>
</dbReference>
<organism evidence="1 2">
    <name type="scientific">Brachybacterium sacelli</name>
    <dbReference type="NCBI Taxonomy" id="173364"/>
    <lineage>
        <taxon>Bacteria</taxon>
        <taxon>Bacillati</taxon>
        <taxon>Actinomycetota</taxon>
        <taxon>Actinomycetes</taxon>
        <taxon>Micrococcales</taxon>
        <taxon>Dermabacteraceae</taxon>
        <taxon>Brachybacterium</taxon>
    </lineage>
</organism>
<accession>A0ABS4X1H9</accession>
<reference evidence="1 2" key="1">
    <citation type="submission" date="2021-03" db="EMBL/GenBank/DDBJ databases">
        <title>Sequencing the genomes of 1000 actinobacteria strains.</title>
        <authorList>
            <person name="Klenk H.-P."/>
        </authorList>
    </citation>
    <scope>NUCLEOTIDE SEQUENCE [LARGE SCALE GENOMIC DNA]</scope>
    <source>
        <strain evidence="1 2">DSM 14566</strain>
    </source>
</reference>
<dbReference type="PANTHER" id="PTHR34822">
    <property type="entry name" value="GRPB DOMAIN PROTEIN (AFU_ORTHOLOGUE AFUA_1G01530)"/>
    <property type="match status" value="1"/>
</dbReference>
<gene>
    <name evidence="1" type="ORF">JOF43_002262</name>
</gene>
<comment type="caution">
    <text evidence="1">The sequence shown here is derived from an EMBL/GenBank/DDBJ whole genome shotgun (WGS) entry which is preliminary data.</text>
</comment>
<dbReference type="InterPro" id="IPR007344">
    <property type="entry name" value="GrpB/CoaE"/>
</dbReference>
<proteinExistence type="predicted"/>
<dbReference type="Pfam" id="PF04229">
    <property type="entry name" value="GrpB"/>
    <property type="match status" value="1"/>
</dbReference>
<dbReference type="Proteomes" id="UP001519290">
    <property type="component" value="Unassembled WGS sequence"/>
</dbReference>
<dbReference type="PANTHER" id="PTHR34822:SF1">
    <property type="entry name" value="GRPB FAMILY PROTEIN"/>
    <property type="match status" value="1"/>
</dbReference>
<protein>
    <submittedName>
        <fullName evidence="1">GrpB-like predicted nucleotidyltransferase (UPF0157 family)</fullName>
    </submittedName>
</protein>
<dbReference type="Gene3D" id="3.30.460.10">
    <property type="entry name" value="Beta Polymerase, domain 2"/>
    <property type="match status" value="1"/>
</dbReference>
<dbReference type="RefSeq" id="WP_209902066.1">
    <property type="nucleotide sequence ID" value="NZ_BAAAJW010000003.1"/>
</dbReference>
<evidence type="ECO:0000313" key="2">
    <source>
        <dbReference type="Proteomes" id="UP001519290"/>
    </source>
</evidence>
<sequence length="220" mass="24402">MTLPHPDYPAEVIRRHVDGDEVGRAAFVRDDWPPTTPIEIVAPDPAWPAHFEHLRARLEGALGAVARRIEHVGSTSVAGLPAKPILDVDVHVQDTDAEGTYVPSLERIGATLVIREPWWNGHRMFIMPGGAANVHVFPADAPEPLRHLLFRDWLRTHPADRELYARAKRDLAASTAESPVDYNLAKNEVIDDIYTRVFAVEPASHPAWPDGPLVLRSPQG</sequence>
<dbReference type="InterPro" id="IPR043519">
    <property type="entry name" value="NT_sf"/>
</dbReference>
<evidence type="ECO:0000313" key="1">
    <source>
        <dbReference type="EMBL" id="MBP2382305.1"/>
    </source>
</evidence>
<keyword evidence="2" id="KW-1185">Reference proteome</keyword>